<dbReference type="GO" id="GO:0046872">
    <property type="term" value="F:metal ion binding"/>
    <property type="evidence" value="ECO:0007669"/>
    <property type="project" value="InterPro"/>
</dbReference>
<evidence type="ECO:0000313" key="4">
    <source>
        <dbReference type="Proteomes" id="UP000183015"/>
    </source>
</evidence>
<evidence type="ECO:0000256" key="1">
    <source>
        <dbReference type="PROSITE-ProRule" id="PRU00409"/>
    </source>
</evidence>
<evidence type="ECO:0000313" key="3">
    <source>
        <dbReference type="EMBL" id="SEK74217.1"/>
    </source>
</evidence>
<dbReference type="STRING" id="235985.SAMN05414137_103304"/>
<gene>
    <name evidence="3" type="ORF">SAMN05414137_103304</name>
</gene>
<dbReference type="PROSITE" id="PS50975">
    <property type="entry name" value="ATP_GRASP"/>
    <property type="match status" value="1"/>
</dbReference>
<keyword evidence="1" id="KW-0547">Nucleotide-binding</keyword>
<dbReference type="InterPro" id="IPR011761">
    <property type="entry name" value="ATP-grasp"/>
</dbReference>
<dbReference type="AlphaFoldDB" id="A0A1H7JK13"/>
<dbReference type="RefSeq" id="WP_042454619.1">
    <property type="nucleotide sequence ID" value="NZ_BBPN01000034.1"/>
</dbReference>
<dbReference type="InterPro" id="IPR040754">
    <property type="entry name" value="PreAtp-grasp"/>
</dbReference>
<dbReference type="Gene3D" id="3.30.470.20">
    <property type="entry name" value="ATP-grasp fold, B domain"/>
    <property type="match status" value="1"/>
</dbReference>
<name>A0A1H7JK13_STRJI</name>
<reference evidence="4" key="1">
    <citation type="submission" date="2016-10" db="EMBL/GenBank/DDBJ databases">
        <authorList>
            <person name="Varghese N."/>
        </authorList>
    </citation>
    <scope>NUCLEOTIDE SEQUENCE [LARGE SCALE GENOMIC DNA]</scope>
    <source>
        <strain evidence="4">DSM 45096 / BCRC 16803 / CGMCC 4.1857 / CIP 109030 / JCM 12277 / KCTC 19219 / NBRC 100920 / 33214</strain>
    </source>
</reference>
<sequence length="459" mass="48353">MFLEGVKEACTGAPDTPMVLLGNFAVEDEWARGEVGLPALGSRAAAAVAHRMDEFALLLGGPGDHVVLKSAPDPGFLDQLRGLGLDLPQVLVPEVTEPGRSVSEDVLTSPALLATLRELGAAGARLWPHGMSALEERICARTGLASALPGAAVAKAVNGKIYSRRLADELGIRQVRGWECETVAQFAAAAGEAAAVLAAGGRIGVKDAYGVSGKGIAVVDDPARLDRLVTMVTRRAERSGDERVALVVEEWAAKETDLTCHFTLARDGSVRFDFVKEALIAQGVSVGHRMPARLTPAHLDTVEECAHALGKRLAADGYHGVVGVDAMIEQHGGLLPVVEINARNNMATYQTRLQERFVPEGAVALARQYRLRLCRPLAFDELRERLDGLLLAPGRDRGSGLLVDGFATVNAAHGAHAPGEPFTGRLHALVIGGSQAEVEEWDAAVVARLGAFGARGGTA</sequence>
<dbReference type="GO" id="GO:0005524">
    <property type="term" value="F:ATP binding"/>
    <property type="evidence" value="ECO:0007669"/>
    <property type="project" value="UniProtKB-UniRule"/>
</dbReference>
<keyword evidence="1" id="KW-0067">ATP-binding</keyword>
<protein>
    <submittedName>
        <fullName evidence="3">ATP-grasp domain-containing protein</fullName>
    </submittedName>
</protein>
<dbReference type="eggNOG" id="COG0026">
    <property type="taxonomic scope" value="Bacteria"/>
</dbReference>
<dbReference type="Pfam" id="PF18604">
    <property type="entry name" value="PreAtp-grasp"/>
    <property type="match status" value="1"/>
</dbReference>
<proteinExistence type="predicted"/>
<feature type="domain" description="ATP-grasp" evidence="2">
    <location>
        <begin position="164"/>
        <end position="374"/>
    </location>
</feature>
<dbReference type="EMBL" id="FOAZ01000003">
    <property type="protein sequence ID" value="SEK74217.1"/>
    <property type="molecule type" value="Genomic_DNA"/>
</dbReference>
<accession>A0A1H7JK13</accession>
<dbReference type="Proteomes" id="UP000183015">
    <property type="component" value="Unassembled WGS sequence"/>
</dbReference>
<organism evidence="3 4">
    <name type="scientific">Streptacidiphilus jiangxiensis</name>
    <dbReference type="NCBI Taxonomy" id="235985"/>
    <lineage>
        <taxon>Bacteria</taxon>
        <taxon>Bacillati</taxon>
        <taxon>Actinomycetota</taxon>
        <taxon>Actinomycetes</taxon>
        <taxon>Kitasatosporales</taxon>
        <taxon>Streptomycetaceae</taxon>
        <taxon>Streptacidiphilus</taxon>
    </lineage>
</organism>
<keyword evidence="4" id="KW-1185">Reference proteome</keyword>
<evidence type="ECO:0000259" key="2">
    <source>
        <dbReference type="PROSITE" id="PS50975"/>
    </source>
</evidence>
<dbReference type="SUPFAM" id="SSF56059">
    <property type="entry name" value="Glutathione synthetase ATP-binding domain-like"/>
    <property type="match status" value="1"/>
</dbReference>